<gene>
    <name evidence="2" type="ORF">GCM10007276_07970</name>
</gene>
<reference evidence="2" key="1">
    <citation type="journal article" date="2014" name="Int. J. Syst. Evol. Microbiol.">
        <title>Complete genome sequence of Corynebacterium casei LMG S-19264T (=DSM 44701T), isolated from a smear-ripened cheese.</title>
        <authorList>
            <consortium name="US DOE Joint Genome Institute (JGI-PGF)"/>
            <person name="Walter F."/>
            <person name="Albersmeier A."/>
            <person name="Kalinowski J."/>
            <person name="Ruckert C."/>
        </authorList>
    </citation>
    <scope>NUCLEOTIDE SEQUENCE</scope>
    <source>
        <strain evidence="2">CCM 7684</strain>
    </source>
</reference>
<sequence>MLRTFAMLAGVTACAAVLAPRLLEGMDKPAVSAARLTDDGDDASNTQSTVTLRASRNNHYFTEAVLNGLSVPFMVDTGASTIALSYEEGRRLGVIRPGDRWDVQMRTANGIARGKRVTLDSVRVGGIVVRNVSATVSEEGALSGNLLGMSFLSQLGRFEIRNGLLVMEQ</sequence>
<dbReference type="InterPro" id="IPR001969">
    <property type="entry name" value="Aspartic_peptidase_AS"/>
</dbReference>
<dbReference type="Proteomes" id="UP000602745">
    <property type="component" value="Unassembled WGS sequence"/>
</dbReference>
<organism evidence="2 3">
    <name type="scientific">Agaricicola taiwanensis</name>
    <dbReference type="NCBI Taxonomy" id="591372"/>
    <lineage>
        <taxon>Bacteria</taxon>
        <taxon>Pseudomonadati</taxon>
        <taxon>Pseudomonadota</taxon>
        <taxon>Alphaproteobacteria</taxon>
        <taxon>Rhodobacterales</taxon>
        <taxon>Paracoccaceae</taxon>
        <taxon>Agaricicola</taxon>
    </lineage>
</organism>
<dbReference type="Pfam" id="PF13975">
    <property type="entry name" value="gag-asp_proteas"/>
    <property type="match status" value="1"/>
</dbReference>
<keyword evidence="3" id="KW-1185">Reference proteome</keyword>
<comment type="caution">
    <text evidence="2">The sequence shown here is derived from an EMBL/GenBank/DDBJ whole genome shotgun (WGS) entry which is preliminary data.</text>
</comment>
<dbReference type="InterPro" id="IPR011969">
    <property type="entry name" value="Clan_AA_Asp_peptidase_C"/>
</dbReference>
<feature type="chain" id="PRO_5035224607" evidence="1">
    <location>
        <begin position="16"/>
        <end position="169"/>
    </location>
</feature>
<evidence type="ECO:0000313" key="2">
    <source>
        <dbReference type="EMBL" id="GGE33101.1"/>
    </source>
</evidence>
<dbReference type="InterPro" id="IPR034122">
    <property type="entry name" value="Retropepsin-like_bacterial"/>
</dbReference>
<dbReference type="RefSeq" id="WP_188408390.1">
    <property type="nucleotide sequence ID" value="NZ_BMCP01000001.1"/>
</dbReference>
<dbReference type="EMBL" id="BMCP01000001">
    <property type="protein sequence ID" value="GGE33101.1"/>
    <property type="molecule type" value="Genomic_DNA"/>
</dbReference>
<protein>
    <submittedName>
        <fullName evidence="2">Membrane protein</fullName>
    </submittedName>
</protein>
<dbReference type="GO" id="GO:0006508">
    <property type="term" value="P:proteolysis"/>
    <property type="evidence" value="ECO:0007669"/>
    <property type="project" value="InterPro"/>
</dbReference>
<dbReference type="GO" id="GO:0004190">
    <property type="term" value="F:aspartic-type endopeptidase activity"/>
    <property type="evidence" value="ECO:0007669"/>
    <property type="project" value="InterPro"/>
</dbReference>
<proteinExistence type="predicted"/>
<feature type="signal peptide" evidence="1">
    <location>
        <begin position="1"/>
        <end position="15"/>
    </location>
</feature>
<reference evidence="2" key="2">
    <citation type="submission" date="2020-09" db="EMBL/GenBank/DDBJ databases">
        <authorList>
            <person name="Sun Q."/>
            <person name="Sedlacek I."/>
        </authorList>
    </citation>
    <scope>NUCLEOTIDE SEQUENCE</scope>
    <source>
        <strain evidence="2">CCM 7684</strain>
    </source>
</reference>
<keyword evidence="1" id="KW-0732">Signal</keyword>
<dbReference type="AlphaFoldDB" id="A0A8J2VJP1"/>
<dbReference type="InterPro" id="IPR021109">
    <property type="entry name" value="Peptidase_aspartic_dom_sf"/>
</dbReference>
<accession>A0A8J2VJP1</accession>
<dbReference type="PROSITE" id="PS00141">
    <property type="entry name" value="ASP_PROTEASE"/>
    <property type="match status" value="1"/>
</dbReference>
<evidence type="ECO:0000313" key="3">
    <source>
        <dbReference type="Proteomes" id="UP000602745"/>
    </source>
</evidence>
<evidence type="ECO:0000256" key="1">
    <source>
        <dbReference type="SAM" id="SignalP"/>
    </source>
</evidence>
<dbReference type="Gene3D" id="2.40.70.10">
    <property type="entry name" value="Acid Proteases"/>
    <property type="match status" value="1"/>
</dbReference>
<dbReference type="SUPFAM" id="SSF50630">
    <property type="entry name" value="Acid proteases"/>
    <property type="match status" value="1"/>
</dbReference>
<name>A0A8J2VJP1_9RHOB</name>
<dbReference type="NCBIfam" id="TIGR02281">
    <property type="entry name" value="clan_AA_DTGA"/>
    <property type="match status" value="1"/>
</dbReference>
<dbReference type="CDD" id="cd05483">
    <property type="entry name" value="retropepsin_like_bacteria"/>
    <property type="match status" value="1"/>
</dbReference>